<keyword evidence="3" id="KW-1185">Reference proteome</keyword>
<evidence type="ECO:0000313" key="3">
    <source>
        <dbReference type="Proteomes" id="UP000051006"/>
    </source>
</evidence>
<comment type="caution">
    <text evidence="2">The sequence shown here is derived from an EMBL/GenBank/DDBJ whole genome shotgun (WGS) entry which is preliminary data.</text>
</comment>
<dbReference type="AlphaFoldDB" id="A0A0R2LL26"/>
<sequence>MKKLTSILLSGLFISGMVFSGGMTTTATNIMAADTSTTTDQADQVTNTVVFKDLYGKTVGSGKVMGNAVGDAIDLKMLDSIKPKDSYVYLETPLFFKADGSSQSVTDYPEGMNHFYGVVRINDKTEHSFGAPFYPFAGVDNLEFAPTNYGLPNGTEWKVFEISVVDDNDYYYRVDNTDWISAKDMTLISTTPITADNSMRKSDRSIITTKNHIAFLTNLDGKQVYDRALAPNTPWYTDKMALINGVKMYRVSTNEWVKESDLTYKVA</sequence>
<feature type="chain" id="PRO_5039367073" description="Surface layer protein A domain-containing protein" evidence="1">
    <location>
        <begin position="21"/>
        <end position="267"/>
    </location>
</feature>
<organism evidence="2 3">
    <name type="scientific">Companilactobacillus kimchiensis</name>
    <dbReference type="NCBI Taxonomy" id="993692"/>
    <lineage>
        <taxon>Bacteria</taxon>
        <taxon>Bacillati</taxon>
        <taxon>Bacillota</taxon>
        <taxon>Bacilli</taxon>
        <taxon>Lactobacillales</taxon>
        <taxon>Lactobacillaceae</taxon>
        <taxon>Companilactobacillus</taxon>
    </lineage>
</organism>
<evidence type="ECO:0008006" key="4">
    <source>
        <dbReference type="Google" id="ProtNLM"/>
    </source>
</evidence>
<reference evidence="2 3" key="1">
    <citation type="journal article" date="2015" name="Genome Announc.">
        <title>Expanding the biotechnology potential of lactobacilli through comparative genomics of 213 strains and associated genera.</title>
        <authorList>
            <person name="Sun Z."/>
            <person name="Harris H.M."/>
            <person name="McCann A."/>
            <person name="Guo C."/>
            <person name="Argimon S."/>
            <person name="Zhang W."/>
            <person name="Yang X."/>
            <person name="Jeffery I.B."/>
            <person name="Cooney J.C."/>
            <person name="Kagawa T.F."/>
            <person name="Liu W."/>
            <person name="Song Y."/>
            <person name="Salvetti E."/>
            <person name="Wrobel A."/>
            <person name="Rasinkangas P."/>
            <person name="Parkhill J."/>
            <person name="Rea M.C."/>
            <person name="O'Sullivan O."/>
            <person name="Ritari J."/>
            <person name="Douillard F.P."/>
            <person name="Paul Ross R."/>
            <person name="Yang R."/>
            <person name="Briner A.E."/>
            <person name="Felis G.E."/>
            <person name="de Vos W.M."/>
            <person name="Barrangou R."/>
            <person name="Klaenhammer T.R."/>
            <person name="Caufield P.W."/>
            <person name="Cui Y."/>
            <person name="Zhang H."/>
            <person name="O'Toole P.W."/>
        </authorList>
    </citation>
    <scope>NUCLEOTIDE SEQUENCE [LARGE SCALE GENOMIC DNA]</scope>
    <source>
        <strain evidence="2 3">DSM 24716</strain>
    </source>
</reference>
<name>A0A0R2LL26_9LACO</name>
<gene>
    <name evidence="2" type="ORF">IV57_GL001845</name>
</gene>
<keyword evidence="1" id="KW-0732">Signal</keyword>
<protein>
    <recommendedName>
        <fullName evidence="4">Surface layer protein A domain-containing protein</fullName>
    </recommendedName>
</protein>
<dbReference type="Proteomes" id="UP000051006">
    <property type="component" value="Unassembled WGS sequence"/>
</dbReference>
<dbReference type="EMBL" id="JQCF01000004">
    <property type="protein sequence ID" value="KRO00194.1"/>
    <property type="molecule type" value="Genomic_DNA"/>
</dbReference>
<feature type="signal peptide" evidence="1">
    <location>
        <begin position="1"/>
        <end position="20"/>
    </location>
</feature>
<evidence type="ECO:0000313" key="2">
    <source>
        <dbReference type="EMBL" id="KRO00194.1"/>
    </source>
</evidence>
<dbReference type="STRING" id="993692.IV57_GL001845"/>
<dbReference type="RefSeq" id="WP_057880085.1">
    <property type="nucleotide sequence ID" value="NZ_JQCF01000004.1"/>
</dbReference>
<dbReference type="PATRIC" id="fig|993692.3.peg.1873"/>
<proteinExistence type="predicted"/>
<dbReference type="OrthoDB" id="2289779at2"/>
<accession>A0A0R2LL26</accession>
<evidence type="ECO:0000256" key="1">
    <source>
        <dbReference type="SAM" id="SignalP"/>
    </source>
</evidence>